<sequence length="145" mass="16031">MVMVGPLLLFQSFGYIFTEIFYDEDISGRGLGIDIVVIILLKAIVQTTLSEELFFRGLIGKRIAGKFGYLTGNITQAILFGLPHGLPFILVYEEYFFGLTLILTAGIVGYLQFWLNEKRADGSLFPSILTHSIANIASFLSKALG</sequence>
<evidence type="ECO:0000313" key="3">
    <source>
        <dbReference type="EMBL" id="MBA2133073.1"/>
    </source>
</evidence>
<feature type="domain" description="CAAX prenyl protease 2/Lysostaphin resistance protein A-like" evidence="2">
    <location>
        <begin position="37"/>
        <end position="136"/>
    </location>
</feature>
<evidence type="ECO:0000256" key="1">
    <source>
        <dbReference type="SAM" id="Phobius"/>
    </source>
</evidence>
<comment type="caution">
    <text evidence="3">The sequence shown here is derived from an EMBL/GenBank/DDBJ whole genome shotgun (WGS) entry which is preliminary data.</text>
</comment>
<keyword evidence="4" id="KW-1185">Reference proteome</keyword>
<protein>
    <submittedName>
        <fullName evidence="3">CPBP family intramembrane metalloprotease</fullName>
    </submittedName>
</protein>
<name>A0A8J6I154_9FIRM</name>
<proteinExistence type="predicted"/>
<reference evidence="3" key="1">
    <citation type="submission" date="2020-06" db="EMBL/GenBank/DDBJ databases">
        <title>Novel chitinolytic bacterium.</title>
        <authorList>
            <person name="Ungkulpasvich U."/>
            <person name="Kosugi A."/>
            <person name="Uke A."/>
        </authorList>
    </citation>
    <scope>NUCLEOTIDE SEQUENCE</scope>
    <source>
        <strain evidence="3">UUS1-1</strain>
    </source>
</reference>
<evidence type="ECO:0000313" key="4">
    <source>
        <dbReference type="Proteomes" id="UP000657177"/>
    </source>
</evidence>
<accession>A0A8J6I154</accession>
<gene>
    <name evidence="3" type="ORF">G5B42_05895</name>
</gene>
<dbReference type="Pfam" id="PF02517">
    <property type="entry name" value="Rce1-like"/>
    <property type="match status" value="1"/>
</dbReference>
<dbReference type="GO" id="GO:0004175">
    <property type="term" value="F:endopeptidase activity"/>
    <property type="evidence" value="ECO:0007669"/>
    <property type="project" value="UniProtKB-ARBA"/>
</dbReference>
<keyword evidence="1" id="KW-0472">Membrane</keyword>
<dbReference type="InterPro" id="IPR003675">
    <property type="entry name" value="Rce1/LyrA-like_dom"/>
</dbReference>
<dbReference type="Proteomes" id="UP000657177">
    <property type="component" value="Unassembled WGS sequence"/>
</dbReference>
<keyword evidence="1" id="KW-1133">Transmembrane helix</keyword>
<keyword evidence="3" id="KW-0482">Metalloprotease</keyword>
<keyword evidence="1" id="KW-0812">Transmembrane</keyword>
<keyword evidence="3" id="KW-0378">Hydrolase</keyword>
<organism evidence="3 4">
    <name type="scientific">Capillibacterium thermochitinicola</name>
    <dbReference type="NCBI Taxonomy" id="2699427"/>
    <lineage>
        <taxon>Bacteria</taxon>
        <taxon>Bacillati</taxon>
        <taxon>Bacillota</taxon>
        <taxon>Capillibacterium</taxon>
    </lineage>
</organism>
<dbReference type="GO" id="GO:0080120">
    <property type="term" value="P:CAAX-box protein maturation"/>
    <property type="evidence" value="ECO:0007669"/>
    <property type="project" value="UniProtKB-ARBA"/>
</dbReference>
<keyword evidence="3" id="KW-0645">Protease</keyword>
<dbReference type="GO" id="GO:0008237">
    <property type="term" value="F:metallopeptidase activity"/>
    <property type="evidence" value="ECO:0007669"/>
    <property type="project" value="UniProtKB-KW"/>
</dbReference>
<evidence type="ECO:0000259" key="2">
    <source>
        <dbReference type="Pfam" id="PF02517"/>
    </source>
</evidence>
<dbReference type="AlphaFoldDB" id="A0A8J6I154"/>
<dbReference type="EMBL" id="JAAKDE010000011">
    <property type="protein sequence ID" value="MBA2133073.1"/>
    <property type="molecule type" value="Genomic_DNA"/>
</dbReference>
<feature type="transmembrane region" description="Helical" evidence="1">
    <location>
        <begin position="95"/>
        <end position="115"/>
    </location>
</feature>